<dbReference type="EMBL" id="PNYB01000009">
    <property type="protein sequence ID" value="PMS24653.1"/>
    <property type="molecule type" value="Genomic_DNA"/>
</dbReference>
<feature type="domain" description="Acyl-CoA dehydrogenase/oxidase C-terminal" evidence="6">
    <location>
        <begin position="225"/>
        <end position="352"/>
    </location>
</feature>
<dbReference type="Gene3D" id="1.20.140.10">
    <property type="entry name" value="Butyryl-CoA Dehydrogenase, subunit A, domain 3"/>
    <property type="match status" value="1"/>
</dbReference>
<gene>
    <name evidence="9" type="ORF">C0Z19_12615</name>
</gene>
<organism evidence="9 10">
    <name type="scientific">Trinickia soli</name>
    <dbReference type="NCBI Taxonomy" id="380675"/>
    <lineage>
        <taxon>Bacteria</taxon>
        <taxon>Pseudomonadati</taxon>
        <taxon>Pseudomonadota</taxon>
        <taxon>Betaproteobacteria</taxon>
        <taxon>Burkholderiales</taxon>
        <taxon>Burkholderiaceae</taxon>
        <taxon>Trinickia</taxon>
    </lineage>
</organism>
<dbReference type="CDD" id="cd00567">
    <property type="entry name" value="ACAD"/>
    <property type="match status" value="1"/>
</dbReference>
<evidence type="ECO:0000256" key="5">
    <source>
        <dbReference type="ARBA" id="ARBA00023002"/>
    </source>
</evidence>
<evidence type="ECO:0000256" key="4">
    <source>
        <dbReference type="ARBA" id="ARBA00022827"/>
    </source>
</evidence>
<dbReference type="RefSeq" id="WP_102610168.1">
    <property type="nucleotide sequence ID" value="NZ_CADIKD010000003.1"/>
</dbReference>
<evidence type="ECO:0000256" key="1">
    <source>
        <dbReference type="ARBA" id="ARBA00001974"/>
    </source>
</evidence>
<reference evidence="9 10" key="1">
    <citation type="submission" date="2018-01" db="EMBL/GenBank/DDBJ databases">
        <title>Whole genome analyses suggest that Burkholderia sensu lato contains two further novel genera in the rhizoxinica-symbiotica group Mycetohabitans gen. nov., and Trinickia gen. nov.: implications for the evolution of diazotrophy and nodulation in the Burkholderiaceae.</title>
        <authorList>
            <person name="Estrada-de los Santos P."/>
            <person name="Palmer M."/>
            <person name="Chavez-Ramirez B."/>
            <person name="Beukes C."/>
            <person name="Steenkamp E.T."/>
            <person name="Hirsch A.M."/>
            <person name="Manyaka P."/>
            <person name="Maluk M."/>
            <person name="Lafos M."/>
            <person name="Crook M."/>
            <person name="Gross E."/>
            <person name="Simon M.F."/>
            <person name="Bueno dos Reis Junior F."/>
            <person name="Poole P.S."/>
            <person name="Venter S.N."/>
            <person name="James E.K."/>
        </authorList>
    </citation>
    <scope>NUCLEOTIDE SEQUENCE [LARGE SCALE GENOMIC DNA]</scope>
    <source>
        <strain evidence="9 10">GP25-8</strain>
    </source>
</reference>
<protein>
    <submittedName>
        <fullName evidence="9">Pimeloyl-CoA dehydrogenase small subunit</fullName>
    </submittedName>
</protein>
<dbReference type="InterPro" id="IPR046373">
    <property type="entry name" value="Acyl-CoA_Oxase/DH_mid-dom_sf"/>
</dbReference>
<dbReference type="GO" id="GO:0003995">
    <property type="term" value="F:acyl-CoA dehydrogenase activity"/>
    <property type="evidence" value="ECO:0007669"/>
    <property type="project" value="TreeGrafter"/>
</dbReference>
<dbReference type="Gene3D" id="1.10.540.10">
    <property type="entry name" value="Acyl-CoA dehydrogenase/oxidase, N-terminal domain"/>
    <property type="match status" value="1"/>
</dbReference>
<dbReference type="InterPro" id="IPR037069">
    <property type="entry name" value="AcylCoA_DH/ox_N_sf"/>
</dbReference>
<feature type="domain" description="Acyl-CoA dehydrogenase/oxidase N-terminal" evidence="8">
    <location>
        <begin position="6"/>
        <end position="116"/>
    </location>
</feature>
<dbReference type="Gene3D" id="2.40.110.10">
    <property type="entry name" value="Butyryl-CoA Dehydrogenase, subunit A, domain 2"/>
    <property type="match status" value="1"/>
</dbReference>
<keyword evidence="4" id="KW-0274">FAD</keyword>
<evidence type="ECO:0000313" key="10">
    <source>
        <dbReference type="Proteomes" id="UP000235347"/>
    </source>
</evidence>
<evidence type="ECO:0000259" key="8">
    <source>
        <dbReference type="Pfam" id="PF02771"/>
    </source>
</evidence>
<comment type="similarity">
    <text evidence="2">Belongs to the acyl-CoA dehydrogenase family.</text>
</comment>
<evidence type="ECO:0000256" key="3">
    <source>
        <dbReference type="ARBA" id="ARBA00022630"/>
    </source>
</evidence>
<dbReference type="PANTHER" id="PTHR43884:SF20">
    <property type="entry name" value="ACYL-COA DEHYDROGENASE FADE28"/>
    <property type="match status" value="1"/>
</dbReference>
<proteinExistence type="inferred from homology"/>
<dbReference type="InterPro" id="IPR009100">
    <property type="entry name" value="AcylCoA_DH/oxidase_NM_dom_sf"/>
</dbReference>
<dbReference type="AlphaFoldDB" id="A0A2N7W5I3"/>
<dbReference type="SUPFAM" id="SSF47203">
    <property type="entry name" value="Acyl-CoA dehydrogenase C-terminal domain-like"/>
    <property type="match status" value="1"/>
</dbReference>
<feature type="domain" description="Acyl-CoA oxidase/dehydrogenase middle" evidence="7">
    <location>
        <begin position="120"/>
        <end position="198"/>
    </location>
</feature>
<dbReference type="InterPro" id="IPR013786">
    <property type="entry name" value="AcylCoA_DH/ox_N"/>
</dbReference>
<keyword evidence="10" id="KW-1185">Reference proteome</keyword>
<dbReference type="Pfam" id="PF00441">
    <property type="entry name" value="Acyl-CoA_dh_1"/>
    <property type="match status" value="1"/>
</dbReference>
<sequence length="383" mass="40866">MNFELTEEQRMLADTLARFVAAQYGFPTRERIARSPEGFDRGMWRRFGELGAIGALFAPEHGGFGGAGDDIAVVFEQLGRALVVEPFLGALMAGSAIARVGNAQQRAWLARLIDGEAVLAFAHGEPDSRYEPARVATEAERANGGWRLNGAKAVVLCGEAADGFVVSARTSAAVDAEQGISLFWVPRDVPGMTLRGYALIDGGRGAELALRDVALPADALLGEADDGFATLEAALGCGLLALSAQALGAMEQAFGATLDYLRTRRQFGVPIGSFQALQHRMADLAIDIEQARSAVINAAAALAGPRRARERALSAAKYTVGQVGSKLAREAVQLHGGIGMTWELPLAHYAKRLVMIDHQLGDEDHHLARYIGFGFEGDAVQRR</sequence>
<dbReference type="PANTHER" id="PTHR43884">
    <property type="entry name" value="ACYL-COA DEHYDROGENASE"/>
    <property type="match status" value="1"/>
</dbReference>
<dbReference type="GO" id="GO:0050660">
    <property type="term" value="F:flavin adenine dinucleotide binding"/>
    <property type="evidence" value="ECO:0007669"/>
    <property type="project" value="InterPro"/>
</dbReference>
<evidence type="ECO:0000259" key="6">
    <source>
        <dbReference type="Pfam" id="PF00441"/>
    </source>
</evidence>
<dbReference type="InterPro" id="IPR006091">
    <property type="entry name" value="Acyl-CoA_Oxase/DH_mid-dom"/>
</dbReference>
<evidence type="ECO:0000256" key="2">
    <source>
        <dbReference type="ARBA" id="ARBA00009347"/>
    </source>
</evidence>
<accession>A0A2N7W5I3</accession>
<keyword evidence="3" id="KW-0285">Flavoprotein</keyword>
<dbReference type="SUPFAM" id="SSF56645">
    <property type="entry name" value="Acyl-CoA dehydrogenase NM domain-like"/>
    <property type="match status" value="1"/>
</dbReference>
<dbReference type="Pfam" id="PF02770">
    <property type="entry name" value="Acyl-CoA_dh_M"/>
    <property type="match status" value="1"/>
</dbReference>
<dbReference type="Proteomes" id="UP000235347">
    <property type="component" value="Unassembled WGS sequence"/>
</dbReference>
<evidence type="ECO:0000259" key="7">
    <source>
        <dbReference type="Pfam" id="PF02770"/>
    </source>
</evidence>
<comment type="caution">
    <text evidence="9">The sequence shown here is derived from an EMBL/GenBank/DDBJ whole genome shotgun (WGS) entry which is preliminary data.</text>
</comment>
<name>A0A2N7W5I3_9BURK</name>
<dbReference type="InterPro" id="IPR036250">
    <property type="entry name" value="AcylCo_DH-like_C"/>
</dbReference>
<evidence type="ECO:0000313" key="9">
    <source>
        <dbReference type="EMBL" id="PMS24653.1"/>
    </source>
</evidence>
<dbReference type="Pfam" id="PF02771">
    <property type="entry name" value="Acyl-CoA_dh_N"/>
    <property type="match status" value="1"/>
</dbReference>
<comment type="cofactor">
    <cofactor evidence="1">
        <name>FAD</name>
        <dbReference type="ChEBI" id="CHEBI:57692"/>
    </cofactor>
</comment>
<dbReference type="InterPro" id="IPR009075">
    <property type="entry name" value="AcylCo_DH/oxidase_C"/>
</dbReference>
<keyword evidence="5" id="KW-0560">Oxidoreductase</keyword>